<evidence type="ECO:0000256" key="5">
    <source>
        <dbReference type="ARBA" id="ARBA00043266"/>
    </source>
</evidence>
<dbReference type="Gene3D" id="2.60.40.10">
    <property type="entry name" value="Immunoglobulins"/>
    <property type="match status" value="3"/>
</dbReference>
<dbReference type="InterPro" id="IPR013106">
    <property type="entry name" value="Ig_V-set"/>
</dbReference>
<feature type="region of interest" description="Disordered" evidence="6">
    <location>
        <begin position="315"/>
        <end position="339"/>
    </location>
</feature>
<keyword evidence="1" id="KW-0732">Signal</keyword>
<dbReference type="PANTHER" id="PTHR19367:SF18">
    <property type="entry name" value="T CELL RECEPTOR ALPHA VARIABLE 16"/>
    <property type="match status" value="1"/>
</dbReference>
<dbReference type="InterPro" id="IPR036179">
    <property type="entry name" value="Ig-like_dom_sf"/>
</dbReference>
<dbReference type="InterPro" id="IPR051287">
    <property type="entry name" value="TCR_variable_region"/>
</dbReference>
<dbReference type="InterPro" id="IPR007110">
    <property type="entry name" value="Ig-like_dom"/>
</dbReference>
<dbReference type="Proteomes" id="UP001166093">
    <property type="component" value="Unassembled WGS sequence"/>
</dbReference>
<reference evidence="8" key="1">
    <citation type="journal article" date="2021" name="Cell">
        <title>Tracing the genetic footprints of vertebrate landing in non-teleost ray-finned fishes.</title>
        <authorList>
            <person name="Bi X."/>
            <person name="Wang K."/>
            <person name="Yang L."/>
            <person name="Pan H."/>
            <person name="Jiang H."/>
            <person name="Wei Q."/>
            <person name="Fang M."/>
            <person name="Yu H."/>
            <person name="Zhu C."/>
            <person name="Cai Y."/>
            <person name="He Y."/>
            <person name="Gan X."/>
            <person name="Zeng H."/>
            <person name="Yu D."/>
            <person name="Zhu Y."/>
            <person name="Jiang H."/>
            <person name="Qiu Q."/>
            <person name="Yang H."/>
            <person name="Zhang Y.E."/>
            <person name="Wang W."/>
            <person name="Zhu M."/>
            <person name="He S."/>
            <person name="Zhang G."/>
        </authorList>
    </citation>
    <scope>NUCLEOTIDE SEQUENCE</scope>
    <source>
        <strain evidence="8">Pddl_001</strain>
    </source>
</reference>
<sequence length="361" mass="40009">MTRGDSISPQQTAKSGTEGESVTLSCSYTADSQNIYLYWYRQNSNRALEFILYKEVSSSSTYSHTADFAKSRFISRADSSSTTITISKLALSDTAIYHCALRLSQYGCIQSTCHDRIVLLSLSVLILGNTIQSEHSEVSSKEGSSITLKCTYSTSDTGSYLYWYRQFPNRAPQYMVRRGAVTLRTVKTESGLFTEKHSTNADKESTNLTLSRLEAGDAATYHCALQPHSCLSVRSTSTTGWNNSRMINMCGSFLLLVFSLGAHIEDQVTQRPDSQRVSEGESVQIHCQHQTSSFNTIEWYKRDLNQGLKYINKASRDGSTYGDDSGKYKPAVDTSSKTGSLTIQPSVSDSVIYHCAIEPAQ</sequence>
<evidence type="ECO:0000313" key="9">
    <source>
        <dbReference type="Proteomes" id="UP001166093"/>
    </source>
</evidence>
<gene>
    <name evidence="8" type="primary">Iglv223</name>
    <name evidence="8" type="ORF">GTO93_0018758</name>
</gene>
<feature type="domain" description="Ig-like" evidence="7">
    <location>
        <begin position="266"/>
        <end position="361"/>
    </location>
</feature>
<keyword evidence="9" id="KW-1185">Reference proteome</keyword>
<protein>
    <submittedName>
        <fullName evidence="8">LV223 protein</fullName>
    </submittedName>
</protein>
<dbReference type="EMBL" id="JAAWVQ010107385">
    <property type="protein sequence ID" value="MBN3281278.1"/>
    <property type="molecule type" value="Genomic_DNA"/>
</dbReference>
<evidence type="ECO:0000313" key="8">
    <source>
        <dbReference type="EMBL" id="MBN3281278.1"/>
    </source>
</evidence>
<evidence type="ECO:0000256" key="4">
    <source>
        <dbReference type="ARBA" id="ARBA00023319"/>
    </source>
</evidence>
<evidence type="ECO:0000256" key="2">
    <source>
        <dbReference type="ARBA" id="ARBA00023130"/>
    </source>
</evidence>
<keyword evidence="5" id="KW-1279">T cell receptor</keyword>
<dbReference type="SUPFAM" id="SSF48726">
    <property type="entry name" value="Immunoglobulin"/>
    <property type="match status" value="3"/>
</dbReference>
<keyword evidence="2" id="KW-1064">Adaptive immunity</keyword>
<dbReference type="CDD" id="cd00099">
    <property type="entry name" value="IgV"/>
    <property type="match status" value="1"/>
</dbReference>
<evidence type="ECO:0000259" key="7">
    <source>
        <dbReference type="PROSITE" id="PS50835"/>
    </source>
</evidence>
<evidence type="ECO:0000256" key="3">
    <source>
        <dbReference type="ARBA" id="ARBA00023170"/>
    </source>
</evidence>
<evidence type="ECO:0000256" key="6">
    <source>
        <dbReference type="SAM" id="MobiDB-lite"/>
    </source>
</evidence>
<proteinExistence type="predicted"/>
<name>A0ABS2Y5R3_POLSP</name>
<dbReference type="SMART" id="SM00406">
    <property type="entry name" value="IGv"/>
    <property type="match status" value="3"/>
</dbReference>
<dbReference type="InterPro" id="IPR013783">
    <property type="entry name" value="Ig-like_fold"/>
</dbReference>
<dbReference type="PROSITE" id="PS50835">
    <property type="entry name" value="IG_LIKE"/>
    <property type="match status" value="3"/>
</dbReference>
<dbReference type="PANTHER" id="PTHR19367">
    <property type="entry name" value="T-CELL RECEPTOR ALPHA CHAIN V REGION"/>
    <property type="match status" value="1"/>
</dbReference>
<keyword evidence="3" id="KW-0675">Receptor</keyword>
<dbReference type="Pfam" id="PF07686">
    <property type="entry name" value="V-set"/>
    <property type="match status" value="3"/>
</dbReference>
<dbReference type="SMART" id="SM00409">
    <property type="entry name" value="IG"/>
    <property type="match status" value="3"/>
</dbReference>
<keyword evidence="5" id="KW-0391">Immunity</keyword>
<feature type="domain" description="Ig-like" evidence="7">
    <location>
        <begin position="129"/>
        <end position="239"/>
    </location>
</feature>
<keyword evidence="4" id="KW-0393">Immunoglobulin domain</keyword>
<evidence type="ECO:0000256" key="1">
    <source>
        <dbReference type="ARBA" id="ARBA00022729"/>
    </source>
</evidence>
<feature type="domain" description="Ig-like" evidence="7">
    <location>
        <begin position="9"/>
        <end position="99"/>
    </location>
</feature>
<comment type="caution">
    <text evidence="8">The sequence shown here is derived from an EMBL/GenBank/DDBJ whole genome shotgun (WGS) entry which is preliminary data.</text>
</comment>
<dbReference type="InterPro" id="IPR003599">
    <property type="entry name" value="Ig_sub"/>
</dbReference>
<feature type="non-terminal residue" evidence="8">
    <location>
        <position position="1"/>
    </location>
</feature>
<feature type="non-terminal residue" evidence="8">
    <location>
        <position position="361"/>
    </location>
</feature>
<organism evidence="8 9">
    <name type="scientific">Polyodon spathula</name>
    <name type="common">North American paddlefish</name>
    <name type="synonym">Squalus spathula</name>
    <dbReference type="NCBI Taxonomy" id="7913"/>
    <lineage>
        <taxon>Eukaryota</taxon>
        <taxon>Metazoa</taxon>
        <taxon>Chordata</taxon>
        <taxon>Craniata</taxon>
        <taxon>Vertebrata</taxon>
        <taxon>Euteleostomi</taxon>
        <taxon>Actinopterygii</taxon>
        <taxon>Chondrostei</taxon>
        <taxon>Acipenseriformes</taxon>
        <taxon>Polyodontidae</taxon>
        <taxon>Polyodon</taxon>
    </lineage>
</organism>
<accession>A0ABS2Y5R3</accession>